<organism evidence="3 4">
    <name type="scientific">Tychonema bourrellyi FEM_GT703</name>
    <dbReference type="NCBI Taxonomy" id="2040638"/>
    <lineage>
        <taxon>Bacteria</taxon>
        <taxon>Bacillati</taxon>
        <taxon>Cyanobacteriota</taxon>
        <taxon>Cyanophyceae</taxon>
        <taxon>Oscillatoriophycideae</taxon>
        <taxon>Oscillatoriales</taxon>
        <taxon>Microcoleaceae</taxon>
        <taxon>Tychonema</taxon>
    </lineage>
</organism>
<proteinExistence type="predicted"/>
<dbReference type="InterPro" id="IPR027417">
    <property type="entry name" value="P-loop_NTPase"/>
</dbReference>
<keyword evidence="3" id="KW-0067">ATP-binding</keyword>
<dbReference type="InterPro" id="IPR011990">
    <property type="entry name" value="TPR-like_helical_dom_sf"/>
</dbReference>
<dbReference type="Proteomes" id="UP000226442">
    <property type="component" value="Unassembled WGS sequence"/>
</dbReference>
<dbReference type="PANTHER" id="PTHR47691">
    <property type="entry name" value="REGULATOR-RELATED"/>
    <property type="match status" value="1"/>
</dbReference>
<keyword evidence="1" id="KW-0802">TPR repeat</keyword>
<dbReference type="Gene3D" id="3.40.50.300">
    <property type="entry name" value="P-loop containing nucleotide triphosphate hydrolases"/>
    <property type="match status" value="1"/>
</dbReference>
<dbReference type="Pfam" id="PF13424">
    <property type="entry name" value="TPR_12"/>
    <property type="match status" value="1"/>
</dbReference>
<dbReference type="PROSITE" id="PS50005">
    <property type="entry name" value="TPR"/>
    <property type="match status" value="1"/>
</dbReference>
<keyword evidence="4" id="KW-1185">Reference proteome</keyword>
<evidence type="ECO:0000313" key="4">
    <source>
        <dbReference type="Proteomes" id="UP000226442"/>
    </source>
</evidence>
<dbReference type="PANTHER" id="PTHR47691:SF3">
    <property type="entry name" value="HTH-TYPE TRANSCRIPTIONAL REGULATOR RV0890C-RELATED"/>
    <property type="match status" value="1"/>
</dbReference>
<dbReference type="SUPFAM" id="SSF48452">
    <property type="entry name" value="TPR-like"/>
    <property type="match status" value="1"/>
</dbReference>
<keyword evidence="3" id="KW-0547">Nucleotide-binding</keyword>
<dbReference type="Pfam" id="PF00931">
    <property type="entry name" value="NB-ARC"/>
    <property type="match status" value="1"/>
</dbReference>
<protein>
    <submittedName>
        <fullName evidence="3">ATP-binding protein</fullName>
    </submittedName>
</protein>
<reference evidence="3" key="1">
    <citation type="submission" date="2017-10" db="EMBL/GenBank/DDBJ databases">
        <title>Draft genome sequence of the planktic cyanobacteria Tychonema bourrellyi isolated from alpine lentic freshwater.</title>
        <authorList>
            <person name="Tett A."/>
            <person name="Armanini F."/>
            <person name="Asnicar F."/>
            <person name="Boscaini A."/>
            <person name="Pasolli E."/>
            <person name="Zolfo M."/>
            <person name="Donati C."/>
            <person name="Salmaso N."/>
            <person name="Segata N."/>
        </authorList>
    </citation>
    <scope>NUCLEOTIDE SEQUENCE</scope>
    <source>
        <strain evidence="3">FEM_GT703</strain>
    </source>
</reference>
<dbReference type="InterPro" id="IPR019734">
    <property type="entry name" value="TPR_rpt"/>
</dbReference>
<evidence type="ECO:0000256" key="1">
    <source>
        <dbReference type="PROSITE-ProRule" id="PRU00339"/>
    </source>
</evidence>
<gene>
    <name evidence="3" type="ORF">CP500_000190</name>
</gene>
<feature type="domain" description="NB-ARC" evidence="2">
    <location>
        <begin position="114"/>
        <end position="203"/>
    </location>
</feature>
<dbReference type="EMBL" id="NXIB02000001">
    <property type="protein sequence ID" value="PHX57396.1"/>
    <property type="molecule type" value="Genomic_DNA"/>
</dbReference>
<dbReference type="InterPro" id="IPR002182">
    <property type="entry name" value="NB-ARC"/>
</dbReference>
<dbReference type="GO" id="GO:0005524">
    <property type="term" value="F:ATP binding"/>
    <property type="evidence" value="ECO:0007669"/>
    <property type="project" value="UniProtKB-KW"/>
</dbReference>
<dbReference type="Gene3D" id="1.25.40.10">
    <property type="entry name" value="Tetratricopeptide repeat domain"/>
    <property type="match status" value="1"/>
</dbReference>
<name>A0A2G4F6L5_9CYAN</name>
<dbReference type="RefSeq" id="WP_096831282.1">
    <property type="nucleotide sequence ID" value="NZ_NXIB02000001.1"/>
</dbReference>
<dbReference type="AlphaFoldDB" id="A0A2G4F6L5"/>
<dbReference type="OrthoDB" id="524729at2"/>
<evidence type="ECO:0000259" key="2">
    <source>
        <dbReference type="Pfam" id="PF00931"/>
    </source>
</evidence>
<evidence type="ECO:0000313" key="3">
    <source>
        <dbReference type="EMBL" id="PHX57396.1"/>
    </source>
</evidence>
<accession>A0A2G4F6L5</accession>
<dbReference type="SMART" id="SM00028">
    <property type="entry name" value="TPR"/>
    <property type="match status" value="4"/>
</dbReference>
<dbReference type="SUPFAM" id="SSF52540">
    <property type="entry name" value="P-loop containing nucleoside triphosphate hydrolases"/>
    <property type="match status" value="1"/>
</dbReference>
<comment type="caution">
    <text evidence="3">The sequence shown here is derived from an EMBL/GenBank/DDBJ whole genome shotgun (WGS) entry which is preliminary data.</text>
</comment>
<feature type="repeat" description="TPR" evidence="1">
    <location>
        <begin position="650"/>
        <end position="683"/>
    </location>
</feature>
<sequence>MVDSLKASEDGLKIVDEARRRKRWQKNSLTWVQEAKTSEATLKRFWARKFFIDRFAFIAICKAVGVNWEEIAEPSEIQETELPVVSTVKAHPSIPNQNFVGRDKAIASLNTHINQGAKIIVIQAPGGVGKTTLAHEYLNSQGFDLVLDLPMAKEKDNIQLVDSVIEGWLKQDFEEEPGREFWEMLRRLKRQLQTRKIGILIDNLEPALDGQGRFIEPHRRYVELLRVLADPTVQSVTLITSRVRLCEPDVNVAHYLLPGLNEPAWQQFFMSRHINIDIPTLNAMNKAYGGNAKAMGILCGAILEDFDGDMVAYWRNNSGDLLVKADLENLVTSQFQRLQELNSEAYRLLYRLGCYRYQDVPTVPTEGLLCLLWDVPEGQRRRVIESLRNRSLVEFNNGEYWLHPMIRAEAIARLRASEDWEEANRKAAEFWTDSVKTVETVENLLKAFEAYYHYVQINDFEQAGSVIVRRRDGSSWRNGESLGRSFYRLGLLQPMIYSINSIINQVKTDYILSILYNILGVFYWLSGGINAAIECHNLSFKAAERTLSSINLSPSIDFYAKRRKTWSLFNTGLCKIDLWELEKAVIFFQDIEFICNSKNSETGLYENEKDYLYCLAFLNSCLRFKETAMSYAQQGEVVIHKIDSSYWSQGYSLLFMGLTYKNLGEFDKSFEMFRQAIAFAEKTHYTQVKAKALTGLAELYREQSDFTTARFHHSESIALLEKIGAKCDLAEAHYQFALTHQKMGDAEKSQTPFQEAIRLFTEMEAPKQVEKVRKAIGKIDEI</sequence>
<dbReference type="GO" id="GO:0043531">
    <property type="term" value="F:ADP binding"/>
    <property type="evidence" value="ECO:0007669"/>
    <property type="project" value="InterPro"/>
</dbReference>